<keyword evidence="2 7" id="KW-0813">Transport</keyword>
<comment type="subcellular location">
    <subcellularLocation>
        <location evidence="1">Cell membrane</location>
        <topology evidence="1">Multi-pass membrane protein</topology>
    </subcellularLocation>
</comment>
<dbReference type="AlphaFoldDB" id="A0A9P1IYI8"/>
<feature type="transmembrane region" description="Helical" evidence="8">
    <location>
        <begin position="429"/>
        <end position="449"/>
    </location>
</feature>
<protein>
    <recommendedName>
        <fullName evidence="9">Major facilitator superfamily (MFS) profile domain-containing protein</fullName>
    </recommendedName>
</protein>
<feature type="transmembrane region" description="Helical" evidence="8">
    <location>
        <begin position="264"/>
        <end position="282"/>
    </location>
</feature>
<sequence length="471" mass="52685">MEEERLTPYLLFCISTIAIASFQDGFQIGCINAPGPLIIEFIKDSHFSLFETILTKETADIIWSVAVSMFSVGGMLGSLVSGILADKFGRRSTLLYNNIIALIAASLLTTSKYLNLYPLIVIGRFCVGLNCGITSGLVPMYLTELAPANLRGKCGSFHQLNISIAIVFSQALGLPYIFGTPERWPLIFGFIAIPAILQSFLILFCAESPKFLISHKHNRGGARRALVRLRSHENVDEELNNMITEAKKPHTDVSFLTLFQSPNLWPMIVSICMMMSQQFSGISSVTFYSTLIFKRNGFTGNWPLYATLSFGCAKLVTTVICLFMIDHPRFGRKPLHLFGLIAMFFCSILIVITLTLTNDGYAWASYANIFCILMFVCFFAFGPGPIPWFFTSEVFDSTLRSKAASVSATTNWLSNWIVGLTFLPINNIIHQYAFLMFTCALAFFIFFTWKFVPETKGKTPAEIQKEMCKNK</sequence>
<dbReference type="GO" id="GO:0005353">
    <property type="term" value="F:fructose transmembrane transporter activity"/>
    <property type="evidence" value="ECO:0007669"/>
    <property type="project" value="UniProtKB-ARBA"/>
</dbReference>
<evidence type="ECO:0000256" key="6">
    <source>
        <dbReference type="ARBA" id="ARBA00023136"/>
    </source>
</evidence>
<feature type="transmembrane region" description="Helical" evidence="8">
    <location>
        <begin position="363"/>
        <end position="382"/>
    </location>
</feature>
<feature type="transmembrane region" description="Helical" evidence="8">
    <location>
        <begin position="184"/>
        <end position="206"/>
    </location>
</feature>
<feature type="transmembrane region" description="Helical" evidence="8">
    <location>
        <begin position="302"/>
        <end position="325"/>
    </location>
</feature>
<dbReference type="InterPro" id="IPR020846">
    <property type="entry name" value="MFS_dom"/>
</dbReference>
<keyword evidence="3" id="KW-1003">Cell membrane</keyword>
<keyword evidence="11" id="KW-1185">Reference proteome</keyword>
<evidence type="ECO:0000256" key="4">
    <source>
        <dbReference type="ARBA" id="ARBA00022692"/>
    </source>
</evidence>
<feature type="transmembrane region" description="Helical" evidence="8">
    <location>
        <begin position="94"/>
        <end position="110"/>
    </location>
</feature>
<name>A0A9P1IYI8_9PELO</name>
<evidence type="ECO:0000313" key="10">
    <source>
        <dbReference type="EMBL" id="CAI5453405.1"/>
    </source>
</evidence>
<evidence type="ECO:0000256" key="1">
    <source>
        <dbReference type="ARBA" id="ARBA00004651"/>
    </source>
</evidence>
<evidence type="ECO:0000313" key="11">
    <source>
        <dbReference type="Proteomes" id="UP001152747"/>
    </source>
</evidence>
<dbReference type="Proteomes" id="UP001152747">
    <property type="component" value="Unassembled WGS sequence"/>
</dbReference>
<proteinExistence type="inferred from homology"/>
<dbReference type="GO" id="GO:0005886">
    <property type="term" value="C:plasma membrane"/>
    <property type="evidence" value="ECO:0007669"/>
    <property type="project" value="UniProtKB-SubCell"/>
</dbReference>
<feature type="domain" description="Major facilitator superfamily (MFS) profile" evidence="9">
    <location>
        <begin position="13"/>
        <end position="456"/>
    </location>
</feature>
<dbReference type="OrthoDB" id="4540492at2759"/>
<dbReference type="PROSITE" id="PS50850">
    <property type="entry name" value="MFS"/>
    <property type="match status" value="1"/>
</dbReference>
<dbReference type="InterPro" id="IPR005828">
    <property type="entry name" value="MFS_sugar_transport-like"/>
</dbReference>
<dbReference type="Pfam" id="PF00083">
    <property type="entry name" value="Sugar_tr"/>
    <property type="match status" value="1"/>
</dbReference>
<dbReference type="Gene3D" id="1.20.1250.20">
    <property type="entry name" value="MFS general substrate transporter like domains"/>
    <property type="match status" value="1"/>
</dbReference>
<evidence type="ECO:0000256" key="2">
    <source>
        <dbReference type="ARBA" id="ARBA00022448"/>
    </source>
</evidence>
<evidence type="ECO:0000256" key="3">
    <source>
        <dbReference type="ARBA" id="ARBA00022475"/>
    </source>
</evidence>
<dbReference type="GO" id="GO:1990539">
    <property type="term" value="P:fructose import across plasma membrane"/>
    <property type="evidence" value="ECO:0007669"/>
    <property type="project" value="UniProtKB-ARBA"/>
</dbReference>
<dbReference type="NCBIfam" id="TIGR00879">
    <property type="entry name" value="SP"/>
    <property type="match status" value="1"/>
</dbReference>
<accession>A0A9P1IYI8</accession>
<evidence type="ECO:0000259" key="9">
    <source>
        <dbReference type="PROSITE" id="PS50850"/>
    </source>
</evidence>
<comment type="caution">
    <text evidence="10">The sequence shown here is derived from an EMBL/GenBank/DDBJ whole genome shotgun (WGS) entry which is preliminary data.</text>
</comment>
<dbReference type="PANTHER" id="PTHR23503:SF42">
    <property type="entry name" value="FACILITATED GLUCOSE TRANSPORTER HOMOLOG"/>
    <property type="match status" value="1"/>
</dbReference>
<feature type="transmembrane region" description="Helical" evidence="8">
    <location>
        <begin position="116"/>
        <end position="139"/>
    </location>
</feature>
<dbReference type="SUPFAM" id="SSF103473">
    <property type="entry name" value="MFS general substrate transporter"/>
    <property type="match status" value="1"/>
</dbReference>
<keyword evidence="4 8" id="KW-0812">Transmembrane</keyword>
<dbReference type="PRINTS" id="PR00171">
    <property type="entry name" value="SUGRTRNSPORT"/>
</dbReference>
<feature type="transmembrane region" description="Helical" evidence="8">
    <location>
        <begin position="337"/>
        <end position="357"/>
    </location>
</feature>
<organism evidence="10 11">
    <name type="scientific">Caenorhabditis angaria</name>
    <dbReference type="NCBI Taxonomy" id="860376"/>
    <lineage>
        <taxon>Eukaryota</taxon>
        <taxon>Metazoa</taxon>
        <taxon>Ecdysozoa</taxon>
        <taxon>Nematoda</taxon>
        <taxon>Chromadorea</taxon>
        <taxon>Rhabditida</taxon>
        <taxon>Rhabditina</taxon>
        <taxon>Rhabditomorpha</taxon>
        <taxon>Rhabditoidea</taxon>
        <taxon>Rhabditidae</taxon>
        <taxon>Peloderinae</taxon>
        <taxon>Caenorhabditis</taxon>
    </lineage>
</organism>
<feature type="transmembrane region" description="Helical" evidence="8">
    <location>
        <begin position="160"/>
        <end position="178"/>
    </location>
</feature>
<dbReference type="InterPro" id="IPR036259">
    <property type="entry name" value="MFS_trans_sf"/>
</dbReference>
<comment type="similarity">
    <text evidence="7">Belongs to the major facilitator superfamily. Sugar transporter (TC 2.A.1.1) family.</text>
</comment>
<evidence type="ECO:0000256" key="7">
    <source>
        <dbReference type="RuleBase" id="RU003346"/>
    </source>
</evidence>
<keyword evidence="6 8" id="KW-0472">Membrane</keyword>
<evidence type="ECO:0000256" key="8">
    <source>
        <dbReference type="SAM" id="Phobius"/>
    </source>
</evidence>
<dbReference type="InterPro" id="IPR045263">
    <property type="entry name" value="GLUT"/>
</dbReference>
<keyword evidence="5 8" id="KW-1133">Transmembrane helix</keyword>
<dbReference type="FunFam" id="1.20.1250.20:FF:001511">
    <property type="entry name" value="Solute carrier family 2, facilitated glucose transporter member 5"/>
    <property type="match status" value="1"/>
</dbReference>
<dbReference type="PANTHER" id="PTHR23503">
    <property type="entry name" value="SOLUTE CARRIER FAMILY 2"/>
    <property type="match status" value="1"/>
</dbReference>
<evidence type="ECO:0000256" key="5">
    <source>
        <dbReference type="ARBA" id="ARBA00022989"/>
    </source>
</evidence>
<dbReference type="EMBL" id="CANHGI010000005">
    <property type="protein sequence ID" value="CAI5453405.1"/>
    <property type="molecule type" value="Genomic_DNA"/>
</dbReference>
<gene>
    <name evidence="10" type="ORF">CAMP_LOCUS16042</name>
</gene>
<reference evidence="10" key="1">
    <citation type="submission" date="2022-11" db="EMBL/GenBank/DDBJ databases">
        <authorList>
            <person name="Kikuchi T."/>
        </authorList>
    </citation>
    <scope>NUCLEOTIDE SEQUENCE</scope>
    <source>
        <strain evidence="10">PS1010</strain>
    </source>
</reference>
<feature type="transmembrane region" description="Helical" evidence="8">
    <location>
        <begin position="61"/>
        <end position="85"/>
    </location>
</feature>
<dbReference type="InterPro" id="IPR003663">
    <property type="entry name" value="Sugar/inositol_transpt"/>
</dbReference>